<reference evidence="1 2" key="1">
    <citation type="submission" date="2021-11" db="EMBL/GenBank/DDBJ databases">
        <authorList>
            <person name="Islam A."/>
            <person name="Islam S."/>
            <person name="Flora M.S."/>
            <person name="Rahman M."/>
            <person name="Ziaur R.M."/>
            <person name="Epstein J.H."/>
            <person name="Hassan M."/>
            <person name="Klassen M."/>
            <person name="Woodard K."/>
            <person name="Webb A."/>
            <person name="Webby R.J."/>
            <person name="El Zowalaty M.E."/>
        </authorList>
    </citation>
    <scope>NUCLEOTIDE SEQUENCE [LARGE SCALE GENOMIC DNA]</scope>
    <source>
        <strain evidence="1">Pf1</strain>
    </source>
</reference>
<dbReference type="EMBL" id="CAKLBC010000767">
    <property type="protein sequence ID" value="CAH0488122.1"/>
    <property type="molecule type" value="Genomic_DNA"/>
</dbReference>
<evidence type="ECO:0000313" key="2">
    <source>
        <dbReference type="Proteomes" id="UP001157938"/>
    </source>
</evidence>
<proteinExistence type="predicted"/>
<dbReference type="Proteomes" id="UP001157938">
    <property type="component" value="Unassembled WGS sequence"/>
</dbReference>
<sequence length="256" mass="27345">MANSTFEFGNTMRMDDLGGGAVTPPPCAARVPIPVEIAKALEDELKASSGSISDLAMGTYGLLTRSIDSGKVSNTHVALNSPMNLIRPRDTHDQTLRATRVRKVPYTASAAVAAAAVPESTRHISANTAAIRRWVSQRKVVSAVPTTLPVGPKGQSAWIKACALELAALVSDLPHPIAYLASMSRESLQTFGHSINSESQLSTVSLDRSEGRRPQHKALKKIQQITAGAALAPVENETKMVIPQSKAALYHLSKEY</sequence>
<gene>
    <name evidence="1" type="ORF">PFR001_LOCUS3627</name>
</gene>
<protein>
    <submittedName>
        <fullName evidence="1">Uncharacterized protein</fullName>
    </submittedName>
</protein>
<keyword evidence="2" id="KW-1185">Reference proteome</keyword>
<comment type="caution">
    <text evidence="1">The sequence shown here is derived from an EMBL/GenBank/DDBJ whole genome shotgun (WGS) entry which is preliminary data.</text>
</comment>
<name>A0ABN8C208_9STRA</name>
<organism evidence="1 2">
    <name type="scientific">Peronospora farinosa</name>
    <dbReference type="NCBI Taxonomy" id="134698"/>
    <lineage>
        <taxon>Eukaryota</taxon>
        <taxon>Sar</taxon>
        <taxon>Stramenopiles</taxon>
        <taxon>Oomycota</taxon>
        <taxon>Peronosporomycetes</taxon>
        <taxon>Peronosporales</taxon>
        <taxon>Peronosporaceae</taxon>
        <taxon>Peronospora</taxon>
    </lineage>
</organism>
<evidence type="ECO:0000313" key="1">
    <source>
        <dbReference type="EMBL" id="CAH0488122.1"/>
    </source>
</evidence>
<accession>A0ABN8C208</accession>